<dbReference type="HOGENOM" id="CLU_042020_1_0_0"/>
<evidence type="ECO:0000313" key="12">
    <source>
        <dbReference type="Proteomes" id="UP000030700"/>
    </source>
</evidence>
<feature type="transmembrane region" description="Helical" evidence="10">
    <location>
        <begin position="179"/>
        <end position="204"/>
    </location>
</feature>
<comment type="similarity">
    <text evidence="10">Belongs to the NqrB/RnfD family.</text>
</comment>
<keyword evidence="6 10" id="KW-1278">Translocase</keyword>
<keyword evidence="9 10" id="KW-0472">Membrane</keyword>
<dbReference type="GO" id="GO:0005886">
    <property type="term" value="C:plasma membrane"/>
    <property type="evidence" value="ECO:0007669"/>
    <property type="project" value="UniProtKB-SubCell"/>
</dbReference>
<dbReference type="InterPro" id="IPR011303">
    <property type="entry name" value="RnfD_bac"/>
</dbReference>
<dbReference type="HAMAP" id="MF_00462">
    <property type="entry name" value="RsxD_RnfD"/>
    <property type="match status" value="1"/>
</dbReference>
<feature type="modified residue" description="FMN phosphoryl threonine" evidence="10">
    <location>
        <position position="159"/>
    </location>
</feature>
<keyword evidence="5 10" id="KW-0812">Transmembrane</keyword>
<comment type="subunit">
    <text evidence="10">The complex is composed of six subunits: RnfA, RnfB, RnfC, RnfD, RnfE and RnfG.</text>
</comment>
<dbReference type="STRING" id="1499966.U14_04706"/>
<keyword evidence="12" id="KW-1185">Reference proteome</keyword>
<evidence type="ECO:0000313" key="11">
    <source>
        <dbReference type="EMBL" id="GAK53441.1"/>
    </source>
</evidence>
<evidence type="ECO:0000256" key="3">
    <source>
        <dbReference type="ARBA" id="ARBA00022630"/>
    </source>
</evidence>
<dbReference type="AlphaFoldDB" id="A0A0S6W5A7"/>
<evidence type="ECO:0000256" key="8">
    <source>
        <dbReference type="ARBA" id="ARBA00022989"/>
    </source>
</evidence>
<dbReference type="GO" id="GO:0022900">
    <property type="term" value="P:electron transport chain"/>
    <property type="evidence" value="ECO:0007669"/>
    <property type="project" value="UniProtKB-UniRule"/>
</dbReference>
<dbReference type="EC" id="7.-.-.-" evidence="10"/>
<feature type="transmembrane region" description="Helical" evidence="10">
    <location>
        <begin position="264"/>
        <end position="286"/>
    </location>
</feature>
<reference evidence="11 12" key="1">
    <citation type="journal article" date="2015" name="PeerJ">
        <title>First genomic representation of candidate bacterial phylum KSB3 points to enhanced environmental sensing as a trigger of wastewater bulking.</title>
        <authorList>
            <person name="Sekiguchi Y."/>
            <person name="Ohashi A."/>
            <person name="Parks D.H."/>
            <person name="Yamauchi T."/>
            <person name="Tyson G.W."/>
            <person name="Hugenholtz P."/>
        </authorList>
    </citation>
    <scope>NUCLEOTIDE SEQUENCE [LARGE SCALE GENOMIC DNA]</scope>
</reference>
<dbReference type="EMBL" id="DF820459">
    <property type="protein sequence ID" value="GAK53441.1"/>
    <property type="molecule type" value="Genomic_DNA"/>
</dbReference>
<evidence type="ECO:0000256" key="5">
    <source>
        <dbReference type="ARBA" id="ARBA00022692"/>
    </source>
</evidence>
<keyword evidence="7 10" id="KW-0249">Electron transport</keyword>
<comment type="subcellular location">
    <subcellularLocation>
        <location evidence="10">Cell membrane</location>
        <topology evidence="10">Multi-pass membrane protein</topology>
    </subcellularLocation>
</comment>
<keyword evidence="1 10" id="KW-0813">Transport</keyword>
<evidence type="ECO:0000256" key="2">
    <source>
        <dbReference type="ARBA" id="ARBA00022553"/>
    </source>
</evidence>
<protein>
    <recommendedName>
        <fullName evidence="10">Ion-translocating oxidoreductase complex subunit D</fullName>
        <ecNumber evidence="10">7.-.-.-</ecNumber>
    </recommendedName>
    <alternativeName>
        <fullName evidence="10">Rnf electron transport complex subunit D</fullName>
    </alternativeName>
</protein>
<feature type="transmembrane region" description="Helical" evidence="10">
    <location>
        <begin position="23"/>
        <end position="42"/>
    </location>
</feature>
<dbReference type="InterPro" id="IPR004338">
    <property type="entry name" value="NqrB/RnfD"/>
</dbReference>
<evidence type="ECO:0000256" key="6">
    <source>
        <dbReference type="ARBA" id="ARBA00022967"/>
    </source>
</evidence>
<comment type="function">
    <text evidence="10">Part of a membrane-bound complex that couples electron transfer with translocation of ions across the membrane.</text>
</comment>
<keyword evidence="3 10" id="KW-0285">Flavoprotein</keyword>
<dbReference type="Proteomes" id="UP000030700">
    <property type="component" value="Unassembled WGS sequence"/>
</dbReference>
<evidence type="ECO:0000256" key="10">
    <source>
        <dbReference type="HAMAP-Rule" id="MF_00462"/>
    </source>
</evidence>
<keyword evidence="8 10" id="KW-1133">Transmembrane helix</keyword>
<dbReference type="PANTHER" id="PTHR30578:SF0">
    <property type="entry name" value="ION-TRANSLOCATING OXIDOREDUCTASE COMPLEX SUBUNIT D"/>
    <property type="match status" value="1"/>
</dbReference>
<evidence type="ECO:0000256" key="1">
    <source>
        <dbReference type="ARBA" id="ARBA00022448"/>
    </source>
</evidence>
<accession>A0A0S6W5A7</accession>
<evidence type="ECO:0000256" key="7">
    <source>
        <dbReference type="ARBA" id="ARBA00022982"/>
    </source>
</evidence>
<evidence type="ECO:0000256" key="9">
    <source>
        <dbReference type="ARBA" id="ARBA00023136"/>
    </source>
</evidence>
<organism evidence="11 12">
    <name type="scientific">Candidatus Moduliflexus flocculans</name>
    <dbReference type="NCBI Taxonomy" id="1499966"/>
    <lineage>
        <taxon>Bacteria</taxon>
        <taxon>Candidatus Moduliflexota</taxon>
        <taxon>Candidatus Moduliflexia</taxon>
        <taxon>Candidatus Moduliflexales</taxon>
        <taxon>Candidatus Moduliflexaceae</taxon>
    </lineage>
</organism>
<dbReference type="NCBIfam" id="TIGR01946">
    <property type="entry name" value="rnfD"/>
    <property type="match status" value="1"/>
</dbReference>
<feature type="transmembrane region" description="Helical" evidence="10">
    <location>
        <begin position="239"/>
        <end position="257"/>
    </location>
</feature>
<keyword evidence="4 10" id="KW-0288">FMN</keyword>
<feature type="transmembrane region" description="Helical" evidence="10">
    <location>
        <begin position="48"/>
        <end position="67"/>
    </location>
</feature>
<comment type="cofactor">
    <cofactor evidence="10">
        <name>FMN</name>
        <dbReference type="ChEBI" id="CHEBI:58210"/>
    </cofactor>
</comment>
<proteinExistence type="inferred from homology"/>
<keyword evidence="10" id="KW-1003">Cell membrane</keyword>
<feature type="transmembrane region" description="Helical" evidence="10">
    <location>
        <begin position="216"/>
        <end position="233"/>
    </location>
</feature>
<dbReference type="GO" id="GO:0055085">
    <property type="term" value="P:transmembrane transport"/>
    <property type="evidence" value="ECO:0007669"/>
    <property type="project" value="InterPro"/>
</dbReference>
<gene>
    <name evidence="10" type="primary">rnfD</name>
    <name evidence="11" type="ORF">U14_04706</name>
</gene>
<feature type="transmembrane region" description="Helical" evidence="10">
    <location>
        <begin position="79"/>
        <end position="109"/>
    </location>
</feature>
<dbReference type="PANTHER" id="PTHR30578">
    <property type="entry name" value="ELECTRON TRANSPORT COMPLEX PROTEIN RNFD"/>
    <property type="match status" value="1"/>
</dbReference>
<evidence type="ECO:0000256" key="4">
    <source>
        <dbReference type="ARBA" id="ARBA00022643"/>
    </source>
</evidence>
<name>A0A0S6W5A7_9BACT</name>
<dbReference type="Pfam" id="PF03116">
    <property type="entry name" value="NQR2_RnfD_RnfE"/>
    <property type="match status" value="1"/>
</dbReference>
<keyword evidence="2 10" id="KW-0597">Phosphoprotein</keyword>
<sequence>MEQQLFVISPAPHAQSEDTISKIMYSVIAALIPAMVCALAFFGMRALVLILTCVAACVATEYIFQTVRKKEMTVGDGSAIITGILLALVLPPSISPLSAVLGSVVAIALGKQVFGGLGYNIFNPALIGRAFLQATFPVAMTTWTPPIAYGSVDAVSSATALATMKFETVDRMTPYWKMFFGYEGGCLGETSVLAILIGGAYLLYKGYINWRIPASYLGTVVLISSIFWLGGIGNYPADPLFHLFAGGLMLGALFMATDMVTSPVTAMGCWIFGIGAGVLVVVIRVFGGLPEGVMYSILIMNAVTPLINRYARPTVFGSRNLAKK</sequence>